<feature type="transmembrane region" description="Helical" evidence="2">
    <location>
        <begin position="212"/>
        <end position="233"/>
    </location>
</feature>
<feature type="transmembrane region" description="Helical" evidence="2">
    <location>
        <begin position="91"/>
        <end position="110"/>
    </location>
</feature>
<keyword evidence="4" id="KW-1185">Reference proteome</keyword>
<feature type="transmembrane region" description="Helical" evidence="2">
    <location>
        <begin position="163"/>
        <end position="191"/>
    </location>
</feature>
<sequence>MSGLIDQTQNYYNHTITVSTDDLKAHNQVIILNSCGFAFACCFIFLNTRMVIQSPKRIFVLNLIQSICAATGLFSLGIFNQVAYPHSCATMMFFNILGTAFCIGVCQLVCVERLATIVNRRWVWGISLPLICSHVVLYCYMYLTEEYTIDQWGACSNPDRREFVIAYMCLTIATDVYISGHFIYTLWAYIYRSRKLGSEGGMQGYFKELVDISLYCALVMNISAIVYWVVLLTNVYGDMYFLIFVLIVLTPSGTTTYLCWRVTNLKSKMRIHSTNHSSSHQRHTSPHLPQSSVRSGEDFFVLEEQNSTRKLHDINAYALDDQVTPPPKARSGRI</sequence>
<organism evidence="3 4">
    <name type="scientific">Mortierella isabellina</name>
    <name type="common">Filamentous fungus</name>
    <name type="synonym">Umbelopsis isabellina</name>
    <dbReference type="NCBI Taxonomy" id="91625"/>
    <lineage>
        <taxon>Eukaryota</taxon>
        <taxon>Fungi</taxon>
        <taxon>Fungi incertae sedis</taxon>
        <taxon>Mucoromycota</taxon>
        <taxon>Mucoromycotina</taxon>
        <taxon>Umbelopsidomycetes</taxon>
        <taxon>Umbelopsidales</taxon>
        <taxon>Umbelopsidaceae</taxon>
        <taxon>Umbelopsis</taxon>
    </lineage>
</organism>
<dbReference type="EMBL" id="JAEPQZ010000014">
    <property type="protein sequence ID" value="KAG2173798.1"/>
    <property type="molecule type" value="Genomic_DNA"/>
</dbReference>
<feature type="transmembrane region" description="Helical" evidence="2">
    <location>
        <begin position="239"/>
        <end position="260"/>
    </location>
</feature>
<accession>A0A8H7UBG9</accession>
<name>A0A8H7UBG9_MORIS</name>
<evidence type="ECO:0000256" key="2">
    <source>
        <dbReference type="SAM" id="Phobius"/>
    </source>
</evidence>
<feature type="transmembrane region" description="Helical" evidence="2">
    <location>
        <begin position="122"/>
        <end position="143"/>
    </location>
</feature>
<evidence type="ECO:0000313" key="4">
    <source>
        <dbReference type="Proteomes" id="UP000654370"/>
    </source>
</evidence>
<evidence type="ECO:0000313" key="3">
    <source>
        <dbReference type="EMBL" id="KAG2173798.1"/>
    </source>
</evidence>
<gene>
    <name evidence="3" type="ORF">INT43_005218</name>
</gene>
<feature type="transmembrane region" description="Helical" evidence="2">
    <location>
        <begin position="29"/>
        <end position="46"/>
    </location>
</feature>
<feature type="compositionally biased region" description="Basic residues" evidence="1">
    <location>
        <begin position="273"/>
        <end position="285"/>
    </location>
</feature>
<comment type="caution">
    <text evidence="3">The sequence shown here is derived from an EMBL/GenBank/DDBJ whole genome shotgun (WGS) entry which is preliminary data.</text>
</comment>
<keyword evidence="2" id="KW-0472">Membrane</keyword>
<dbReference type="AlphaFoldDB" id="A0A8H7UBG9"/>
<dbReference type="Proteomes" id="UP000654370">
    <property type="component" value="Unassembled WGS sequence"/>
</dbReference>
<proteinExistence type="predicted"/>
<dbReference type="OrthoDB" id="2308757at2759"/>
<reference evidence="3" key="1">
    <citation type="submission" date="2020-12" db="EMBL/GenBank/DDBJ databases">
        <title>Metabolic potential, ecology and presence of endohyphal bacteria is reflected in genomic diversity of Mucoromycotina.</title>
        <authorList>
            <person name="Muszewska A."/>
            <person name="Okrasinska A."/>
            <person name="Steczkiewicz K."/>
            <person name="Drgas O."/>
            <person name="Orlowska M."/>
            <person name="Perlinska-Lenart U."/>
            <person name="Aleksandrzak-Piekarczyk T."/>
            <person name="Szatraj K."/>
            <person name="Zielenkiewicz U."/>
            <person name="Pilsyk S."/>
            <person name="Malc E."/>
            <person name="Mieczkowski P."/>
            <person name="Kruszewska J.S."/>
            <person name="Biernat P."/>
            <person name="Pawlowska J."/>
        </authorList>
    </citation>
    <scope>NUCLEOTIDE SEQUENCE</scope>
    <source>
        <strain evidence="3">WA0000067209</strain>
    </source>
</reference>
<feature type="region of interest" description="Disordered" evidence="1">
    <location>
        <begin position="273"/>
        <end position="292"/>
    </location>
</feature>
<protein>
    <submittedName>
        <fullName evidence="3">Uncharacterized protein</fullName>
    </submittedName>
</protein>
<evidence type="ECO:0000256" key="1">
    <source>
        <dbReference type="SAM" id="MobiDB-lite"/>
    </source>
</evidence>
<keyword evidence="2" id="KW-0812">Transmembrane</keyword>
<feature type="transmembrane region" description="Helical" evidence="2">
    <location>
        <begin position="58"/>
        <end position="79"/>
    </location>
</feature>
<keyword evidence="2" id="KW-1133">Transmembrane helix</keyword>